<dbReference type="GO" id="GO:0022900">
    <property type="term" value="P:electron transport chain"/>
    <property type="evidence" value="ECO:0007669"/>
    <property type="project" value="InterPro"/>
</dbReference>
<evidence type="ECO:0000313" key="3">
    <source>
        <dbReference type="Proteomes" id="UP000075635"/>
    </source>
</evidence>
<dbReference type="GO" id="GO:0005506">
    <property type="term" value="F:iron ion binding"/>
    <property type="evidence" value="ECO:0007669"/>
    <property type="project" value="InterPro"/>
</dbReference>
<proteinExistence type="predicted"/>
<gene>
    <name evidence="2" type="ORF">BE17_51765</name>
</gene>
<protein>
    <recommendedName>
        <fullName evidence="4">Cytochrome C</fullName>
    </recommendedName>
</protein>
<dbReference type="AlphaFoldDB" id="A0A150SJB9"/>
<evidence type="ECO:0000313" key="2">
    <source>
        <dbReference type="EMBL" id="KYF92298.1"/>
    </source>
</evidence>
<dbReference type="GO" id="GO:0020037">
    <property type="term" value="F:heme binding"/>
    <property type="evidence" value="ECO:0007669"/>
    <property type="project" value="InterPro"/>
</dbReference>
<comment type="caution">
    <text evidence="2">The sequence shown here is derived from an EMBL/GenBank/DDBJ whole genome shotgun (WGS) entry which is preliminary data.</text>
</comment>
<evidence type="ECO:0000256" key="1">
    <source>
        <dbReference type="SAM" id="SignalP"/>
    </source>
</evidence>
<dbReference type="InterPro" id="IPR010980">
    <property type="entry name" value="Cyt_c/b562"/>
</dbReference>
<organism evidence="2 3">
    <name type="scientific">Sorangium cellulosum</name>
    <name type="common">Polyangium cellulosum</name>
    <dbReference type="NCBI Taxonomy" id="56"/>
    <lineage>
        <taxon>Bacteria</taxon>
        <taxon>Pseudomonadati</taxon>
        <taxon>Myxococcota</taxon>
        <taxon>Polyangia</taxon>
        <taxon>Polyangiales</taxon>
        <taxon>Polyangiaceae</taxon>
        <taxon>Sorangium</taxon>
    </lineage>
</organism>
<accession>A0A150SJB9</accession>
<sequence>MAKMKKAWSAVLVMVVAGVVGAAALPSAAIAEGQCNGKSKPCPLQKWMRDNVGTPMASGELATIAKSMEKAATFGGPDMKDWAKLAKKTSDDARANKTDDVKADCKACHDAYKEAYKQNAALRNKPIP</sequence>
<feature type="signal peptide" evidence="1">
    <location>
        <begin position="1"/>
        <end position="22"/>
    </location>
</feature>
<dbReference type="Proteomes" id="UP000075635">
    <property type="component" value="Unassembled WGS sequence"/>
</dbReference>
<reference evidence="2 3" key="1">
    <citation type="submission" date="2014-02" db="EMBL/GenBank/DDBJ databases">
        <title>The small core and large imbalanced accessory genome model reveals a collaborative survival strategy of Sorangium cellulosum strains in nature.</title>
        <authorList>
            <person name="Han K."/>
            <person name="Peng R."/>
            <person name="Blom J."/>
            <person name="Li Y.-Z."/>
        </authorList>
    </citation>
    <scope>NUCLEOTIDE SEQUENCE [LARGE SCALE GENOMIC DNA]</scope>
    <source>
        <strain evidence="2 3">So0011-07</strain>
    </source>
</reference>
<evidence type="ECO:0008006" key="4">
    <source>
        <dbReference type="Google" id="ProtNLM"/>
    </source>
</evidence>
<dbReference type="EMBL" id="JEMB01000935">
    <property type="protein sequence ID" value="KYF92298.1"/>
    <property type="molecule type" value="Genomic_DNA"/>
</dbReference>
<feature type="chain" id="PRO_5007569023" description="Cytochrome C" evidence="1">
    <location>
        <begin position="23"/>
        <end position="128"/>
    </location>
</feature>
<name>A0A150SJB9_SORCE</name>
<dbReference type="GO" id="GO:0009055">
    <property type="term" value="F:electron transfer activity"/>
    <property type="evidence" value="ECO:0007669"/>
    <property type="project" value="InterPro"/>
</dbReference>
<keyword evidence="1" id="KW-0732">Signal</keyword>
<dbReference type="SUPFAM" id="SSF47175">
    <property type="entry name" value="Cytochromes"/>
    <property type="match status" value="1"/>
</dbReference>